<evidence type="ECO:0000256" key="3">
    <source>
        <dbReference type="SAM" id="MobiDB-lite"/>
    </source>
</evidence>
<feature type="compositionally biased region" description="Polar residues" evidence="3">
    <location>
        <begin position="249"/>
        <end position="260"/>
    </location>
</feature>
<evidence type="ECO:0000313" key="5">
    <source>
        <dbReference type="EMBL" id="OWA51786.1"/>
    </source>
</evidence>
<evidence type="ECO:0000313" key="6">
    <source>
        <dbReference type="Proteomes" id="UP000192578"/>
    </source>
</evidence>
<dbReference type="InterPro" id="IPR016197">
    <property type="entry name" value="Chromo-like_dom_sf"/>
</dbReference>
<comment type="caution">
    <text evidence="5">The sequence shown here is derived from an EMBL/GenBank/DDBJ whole genome shotgun (WGS) entry which is preliminary data.</text>
</comment>
<name>A0A9X6RLM3_HYPEX</name>
<comment type="subcellular location">
    <subcellularLocation>
        <location evidence="1">Nucleus</location>
    </subcellularLocation>
</comment>
<dbReference type="PROSITE" id="PS50013">
    <property type="entry name" value="CHROMO_2"/>
    <property type="match status" value="1"/>
</dbReference>
<keyword evidence="6" id="KW-1185">Reference proteome</keyword>
<dbReference type="SUPFAM" id="SSF54160">
    <property type="entry name" value="Chromo domain-like"/>
    <property type="match status" value="1"/>
</dbReference>
<dbReference type="InterPro" id="IPR051219">
    <property type="entry name" value="Heterochromatin_chromo-domain"/>
</dbReference>
<dbReference type="PANTHER" id="PTHR22812">
    <property type="entry name" value="CHROMOBOX PROTEIN"/>
    <property type="match status" value="1"/>
</dbReference>
<feature type="compositionally biased region" description="Low complexity" evidence="3">
    <location>
        <begin position="10"/>
        <end position="23"/>
    </location>
</feature>
<dbReference type="GO" id="GO:0005634">
    <property type="term" value="C:nucleus"/>
    <property type="evidence" value="ECO:0007669"/>
    <property type="project" value="UniProtKB-SubCell"/>
</dbReference>
<feature type="compositionally biased region" description="Polar residues" evidence="3">
    <location>
        <begin position="227"/>
        <end position="236"/>
    </location>
</feature>
<feature type="domain" description="Chromo" evidence="4">
    <location>
        <begin position="462"/>
        <end position="517"/>
    </location>
</feature>
<dbReference type="CDD" id="cd00024">
    <property type="entry name" value="CD_CSD"/>
    <property type="match status" value="1"/>
</dbReference>
<feature type="compositionally biased region" description="Low complexity" evidence="3">
    <location>
        <begin position="371"/>
        <end position="385"/>
    </location>
</feature>
<dbReference type="Gene3D" id="2.40.50.40">
    <property type="match status" value="1"/>
</dbReference>
<dbReference type="EMBL" id="MTYJ01000239">
    <property type="protein sequence ID" value="OWA51786.1"/>
    <property type="molecule type" value="Genomic_DNA"/>
</dbReference>
<feature type="region of interest" description="Disordered" evidence="3">
    <location>
        <begin position="108"/>
        <end position="199"/>
    </location>
</feature>
<dbReference type="InterPro" id="IPR023780">
    <property type="entry name" value="Chromo_domain"/>
</dbReference>
<evidence type="ECO:0000256" key="1">
    <source>
        <dbReference type="ARBA" id="ARBA00004123"/>
    </source>
</evidence>
<evidence type="ECO:0000256" key="2">
    <source>
        <dbReference type="ARBA" id="ARBA00023242"/>
    </source>
</evidence>
<keyword evidence="2" id="KW-0539">Nucleus</keyword>
<dbReference type="Pfam" id="PF00385">
    <property type="entry name" value="Chromo"/>
    <property type="match status" value="1"/>
</dbReference>
<sequence length="517" mass="55636">MAARHSTRMAAAQQTASPTTTPTGGLVVASPSREPPFRELEDVRRTIIEVKWKGFDWMWMEMDDFRSEINSAIRAANSLVKNGGEVEQVASRAAGGRQEEGMILALKGPTTSKKTSHGAIWYGKRRQASLPNEDEPSSSSEHAEPSGRKKTKPADQSPKRATISNNLVSVVYMSDQAKANENAKVSPRKDAQPLLVGTEPSPEIKVHGLAKPREIFKKVLPSISISELQRNGTSIQEADPNLEKISANDGISPSSSSNTSRDLDFAPTAHAKPTAGKIAPRSMQGAGAIAGGSSGTEGLPKSGAVKKRSNIKSPQGQAKPARAFSRSSTLSGVIEYASVAAAARGVSSLTGSETDNVTLPPLLNAPVSNGQQQAKELPEAALQQQQPPPEPLPALFSQGAADSSPEHSHSASTRSRSRGPSQDVREVVRARFNHTLPVASTSRHERWALTSSTKSVEQEEQYEVEKVIGSIRAKGTVYFLVRWKGYTEADNTWTERSCLKGANDARRGLHRYIRGDQ</sequence>
<protein>
    <recommendedName>
        <fullName evidence="4">Chromo domain-containing protein</fullName>
    </recommendedName>
</protein>
<dbReference type="SMART" id="SM00298">
    <property type="entry name" value="CHROMO"/>
    <property type="match status" value="1"/>
</dbReference>
<feature type="region of interest" description="Disordered" evidence="3">
    <location>
        <begin position="1"/>
        <end position="36"/>
    </location>
</feature>
<accession>A0A9X6RLM3</accession>
<gene>
    <name evidence="5" type="ORF">BV898_16252</name>
</gene>
<dbReference type="AlphaFoldDB" id="A0A9X6RLM3"/>
<feature type="region of interest" description="Disordered" evidence="3">
    <location>
        <begin position="344"/>
        <end position="423"/>
    </location>
</feature>
<feature type="region of interest" description="Disordered" evidence="3">
    <location>
        <begin position="227"/>
        <end position="327"/>
    </location>
</feature>
<proteinExistence type="predicted"/>
<evidence type="ECO:0000259" key="4">
    <source>
        <dbReference type="PROSITE" id="PS50013"/>
    </source>
</evidence>
<organism evidence="5 6">
    <name type="scientific">Hypsibius exemplaris</name>
    <name type="common">Freshwater tardigrade</name>
    <dbReference type="NCBI Taxonomy" id="2072580"/>
    <lineage>
        <taxon>Eukaryota</taxon>
        <taxon>Metazoa</taxon>
        <taxon>Ecdysozoa</taxon>
        <taxon>Tardigrada</taxon>
        <taxon>Eutardigrada</taxon>
        <taxon>Parachela</taxon>
        <taxon>Hypsibioidea</taxon>
        <taxon>Hypsibiidae</taxon>
        <taxon>Hypsibius</taxon>
    </lineage>
</organism>
<reference evidence="6" key="1">
    <citation type="submission" date="2017-01" db="EMBL/GenBank/DDBJ databases">
        <title>Comparative genomics of anhydrobiosis in the tardigrade Hypsibius dujardini.</title>
        <authorList>
            <person name="Yoshida Y."/>
            <person name="Koutsovoulos G."/>
            <person name="Laetsch D."/>
            <person name="Stevens L."/>
            <person name="Kumar S."/>
            <person name="Horikawa D."/>
            <person name="Ishino K."/>
            <person name="Komine S."/>
            <person name="Tomita M."/>
            <person name="Blaxter M."/>
            <person name="Arakawa K."/>
        </authorList>
    </citation>
    <scope>NUCLEOTIDE SEQUENCE [LARGE SCALE GENOMIC DNA]</scope>
    <source>
        <strain evidence="6">Z151</strain>
    </source>
</reference>
<dbReference type="Proteomes" id="UP000192578">
    <property type="component" value="Unassembled WGS sequence"/>
</dbReference>
<dbReference type="InterPro" id="IPR000953">
    <property type="entry name" value="Chromo/chromo_shadow_dom"/>
</dbReference>